<dbReference type="Pfam" id="PF11064">
    <property type="entry name" value="DUF2865"/>
    <property type="match status" value="1"/>
</dbReference>
<dbReference type="EMBL" id="CP120371">
    <property type="protein sequence ID" value="WEX82623.1"/>
    <property type="molecule type" value="Genomic_DNA"/>
</dbReference>
<keyword evidence="3" id="KW-0732">Signal</keyword>
<keyword evidence="5" id="KW-1185">Reference proteome</keyword>
<protein>
    <submittedName>
        <fullName evidence="4">DUF2865 domain-containing protein</fullName>
    </submittedName>
</protein>
<gene>
    <name evidence="4" type="ORF">PYH38_004934</name>
</gene>
<feature type="compositionally biased region" description="Basic and acidic residues" evidence="2">
    <location>
        <begin position="359"/>
        <end position="369"/>
    </location>
</feature>
<evidence type="ECO:0000313" key="5">
    <source>
        <dbReference type="Proteomes" id="UP001235547"/>
    </source>
</evidence>
<evidence type="ECO:0000313" key="4">
    <source>
        <dbReference type="EMBL" id="WEX82623.1"/>
    </source>
</evidence>
<evidence type="ECO:0000256" key="2">
    <source>
        <dbReference type="SAM" id="MobiDB-lite"/>
    </source>
</evidence>
<organism evidence="4 5">
    <name type="scientific">Sinorhizobium numidicum</name>
    <dbReference type="NCBI Taxonomy" id="680248"/>
    <lineage>
        <taxon>Bacteria</taxon>
        <taxon>Pseudomonadati</taxon>
        <taxon>Pseudomonadota</taxon>
        <taxon>Alphaproteobacteria</taxon>
        <taxon>Hyphomicrobiales</taxon>
        <taxon>Rhizobiaceae</taxon>
        <taxon>Sinorhizobium/Ensifer group</taxon>
        <taxon>Sinorhizobium</taxon>
    </lineage>
</organism>
<sequence length="381" mass="40836">MSVSRRMAPRSIKHVAAAVAPLAFALAGEVWASDVCERLTARLADLPAAVTTTANLRDFTGAISRQNIELRRAKNDRRRMECSNGSVIVIGGDNDGACAALDDTIARMEDNLRELKAQRQGLLSGGNDDMRRRILAAMEVNDCTGGPSENWDASQDQFAGAAEEGTEVRRNILRDLPPDSEDYPLLFDGSGMRDVPSIDEGGLGSFRTMCVRTCDGAFFPISSNATPADFSRDAELCRARCPGAETELYYHVLATEESDQMVSASTGKPYTELSTAFAYRARGVGAPGTCGCQVPKIAAKTSSGNTAAASKLSAVSPSVITIDGKIEPTTGRASSRPVEERRYDPAKSNVRQVGPIFLPKEESAIDLKHPTGPGYQPLQEN</sequence>
<name>A0ABY8CVE6_9HYPH</name>
<feature type="coiled-coil region" evidence="1">
    <location>
        <begin position="63"/>
        <end position="125"/>
    </location>
</feature>
<evidence type="ECO:0000256" key="3">
    <source>
        <dbReference type="SAM" id="SignalP"/>
    </source>
</evidence>
<feature type="chain" id="PRO_5045426581" evidence="3">
    <location>
        <begin position="33"/>
        <end position="381"/>
    </location>
</feature>
<dbReference type="RefSeq" id="WP_280733351.1">
    <property type="nucleotide sequence ID" value="NZ_CP120368.1"/>
</dbReference>
<proteinExistence type="predicted"/>
<feature type="region of interest" description="Disordered" evidence="2">
    <location>
        <begin position="327"/>
        <end position="381"/>
    </location>
</feature>
<dbReference type="Proteomes" id="UP001235547">
    <property type="component" value="Chromosome 1"/>
</dbReference>
<dbReference type="InterPro" id="IPR021293">
    <property type="entry name" value="DUF2865"/>
</dbReference>
<reference evidence="4 5" key="1">
    <citation type="submission" date="2023-03" db="EMBL/GenBank/DDBJ databases">
        <authorList>
            <person name="Kaur S."/>
            <person name="Espinosa-Saiz D."/>
            <person name="Velazquez E."/>
            <person name="Menendez E."/>
            <person name="diCenzo G.C."/>
        </authorList>
    </citation>
    <scope>NUCLEOTIDE SEQUENCE [LARGE SCALE GENOMIC DNA]</scope>
    <source>
        <strain evidence="4 5">LMG 27395</strain>
    </source>
</reference>
<evidence type="ECO:0000256" key="1">
    <source>
        <dbReference type="SAM" id="Coils"/>
    </source>
</evidence>
<keyword evidence="1" id="KW-0175">Coiled coil</keyword>
<feature type="signal peptide" evidence="3">
    <location>
        <begin position="1"/>
        <end position="32"/>
    </location>
</feature>
<feature type="region of interest" description="Disordered" evidence="2">
    <location>
        <begin position="145"/>
        <end position="164"/>
    </location>
</feature>
<accession>A0ABY8CVE6</accession>